<gene>
    <name evidence="2" type="ORF">BSZ36_05820</name>
</gene>
<evidence type="ECO:0000259" key="1">
    <source>
        <dbReference type="Pfam" id="PF01593"/>
    </source>
</evidence>
<dbReference type="PANTHER" id="PTHR42841">
    <property type="entry name" value="AMINE OXIDASE"/>
    <property type="match status" value="1"/>
</dbReference>
<keyword evidence="3" id="KW-1185">Reference proteome</keyword>
<accession>A0A259TY87</accession>
<name>A0A259TY87_9BACT</name>
<dbReference type="Proteomes" id="UP000216446">
    <property type="component" value="Unassembled WGS sequence"/>
</dbReference>
<dbReference type="EMBL" id="MQWB01000001">
    <property type="protein sequence ID" value="OZC02534.1"/>
    <property type="molecule type" value="Genomic_DNA"/>
</dbReference>
<evidence type="ECO:0000313" key="2">
    <source>
        <dbReference type="EMBL" id="OZC02534.1"/>
    </source>
</evidence>
<protein>
    <recommendedName>
        <fullName evidence="1">Amine oxidase domain-containing protein</fullName>
    </recommendedName>
</protein>
<comment type="caution">
    <text evidence="2">The sequence shown here is derived from an EMBL/GenBank/DDBJ whole genome shotgun (WGS) entry which is preliminary data.</text>
</comment>
<sequence>MHVVIVGAGLSGLCCARTLLASGATVTVLDASDAIGGRVRTDVVEGFRLDRGFQVLLTSYPEVQRVLDLDALDLQPFSPGAEVWLGSAFATVSDPFREPLAALPTALSPVGTFADKLRVLNLRQSVRAGIVDDLWERPETTTIDALRNRYGFSDLMIEQFFRPFLGGVLLDPSLVGSSRAFEFYFRMFSEGDAAVPAMGMQAIPEQLATAIPPETMRFNTRVESVQAGRATLASGEVLDADAVVVATEGPEAARLTGTGETERKSTVCLYWAADSPPVDHTMLMLDGTGNGPVNNVQVMSNVAPTYAPDGQTLISASVLGTPEATDEALEQAARTQLRGWFGAKTERWRHLRTDRVTYALPDLLSLEPPERPLALDSGVFVTGDHRRNASINGAMVAGRHAAEAVLASQ</sequence>
<dbReference type="AlphaFoldDB" id="A0A259TY87"/>
<proteinExistence type="predicted"/>
<dbReference type="InterPro" id="IPR036188">
    <property type="entry name" value="FAD/NAD-bd_sf"/>
</dbReference>
<organism evidence="2 3">
    <name type="scientific">Rubricoccus marinus</name>
    <dbReference type="NCBI Taxonomy" id="716817"/>
    <lineage>
        <taxon>Bacteria</taxon>
        <taxon>Pseudomonadati</taxon>
        <taxon>Rhodothermota</taxon>
        <taxon>Rhodothermia</taxon>
        <taxon>Rhodothermales</taxon>
        <taxon>Rubricoccaceae</taxon>
        <taxon>Rubricoccus</taxon>
    </lineage>
</organism>
<dbReference type="InterPro" id="IPR002937">
    <property type="entry name" value="Amino_oxidase"/>
</dbReference>
<feature type="domain" description="Amine oxidase" evidence="1">
    <location>
        <begin position="10"/>
        <end position="406"/>
    </location>
</feature>
<dbReference type="Pfam" id="PF01593">
    <property type="entry name" value="Amino_oxidase"/>
    <property type="match status" value="1"/>
</dbReference>
<evidence type="ECO:0000313" key="3">
    <source>
        <dbReference type="Proteomes" id="UP000216446"/>
    </source>
</evidence>
<dbReference type="InParanoid" id="A0A259TY87"/>
<dbReference type="Gene3D" id="3.50.50.60">
    <property type="entry name" value="FAD/NAD(P)-binding domain"/>
    <property type="match status" value="1"/>
</dbReference>
<dbReference type="GO" id="GO:0016491">
    <property type="term" value="F:oxidoreductase activity"/>
    <property type="evidence" value="ECO:0007669"/>
    <property type="project" value="InterPro"/>
</dbReference>
<dbReference type="SUPFAM" id="SSF51905">
    <property type="entry name" value="FAD/NAD(P)-binding domain"/>
    <property type="match status" value="1"/>
</dbReference>
<dbReference type="RefSeq" id="WP_094546896.1">
    <property type="nucleotide sequence ID" value="NZ_MQWB01000001.1"/>
</dbReference>
<reference evidence="2 3" key="1">
    <citation type="submission" date="2016-11" db="EMBL/GenBank/DDBJ databases">
        <title>Study of marine rhodopsin-containing bacteria.</title>
        <authorList>
            <person name="Yoshizawa S."/>
            <person name="Kumagai Y."/>
            <person name="Kogure K."/>
        </authorList>
    </citation>
    <scope>NUCLEOTIDE SEQUENCE [LARGE SCALE GENOMIC DNA]</scope>
    <source>
        <strain evidence="2 3">SG-29</strain>
    </source>
</reference>
<dbReference type="OrthoDB" id="9767561at2"/>